<evidence type="ECO:0000313" key="9">
    <source>
        <dbReference type="EMBL" id="GAA4416814.1"/>
    </source>
</evidence>
<keyword evidence="3" id="KW-1003">Cell membrane</keyword>
<feature type="transmembrane region" description="Helical" evidence="7">
    <location>
        <begin position="98"/>
        <end position="125"/>
    </location>
</feature>
<dbReference type="InterPro" id="IPR003416">
    <property type="entry name" value="MgtC/SapB/SrpB/YhiD_fam"/>
</dbReference>
<evidence type="ECO:0000256" key="4">
    <source>
        <dbReference type="ARBA" id="ARBA00022692"/>
    </source>
</evidence>
<evidence type="ECO:0000256" key="6">
    <source>
        <dbReference type="ARBA" id="ARBA00023136"/>
    </source>
</evidence>
<dbReference type="Proteomes" id="UP001500936">
    <property type="component" value="Unassembled WGS sequence"/>
</dbReference>
<keyword evidence="4 7" id="KW-0812">Transmembrane</keyword>
<accession>A0ABP8KUN6</accession>
<dbReference type="PRINTS" id="PR01837">
    <property type="entry name" value="MGTCSAPBPROT"/>
</dbReference>
<organism evidence="9 10">
    <name type="scientific">Nibrella viscosa</name>
    <dbReference type="NCBI Taxonomy" id="1084524"/>
    <lineage>
        <taxon>Bacteria</taxon>
        <taxon>Pseudomonadati</taxon>
        <taxon>Bacteroidota</taxon>
        <taxon>Cytophagia</taxon>
        <taxon>Cytophagales</taxon>
        <taxon>Spirosomataceae</taxon>
        <taxon>Nibrella</taxon>
    </lineage>
</organism>
<feature type="transmembrane region" description="Helical" evidence="7">
    <location>
        <begin position="61"/>
        <end position="78"/>
    </location>
</feature>
<dbReference type="Pfam" id="PF02308">
    <property type="entry name" value="MgtC"/>
    <property type="match status" value="1"/>
</dbReference>
<comment type="caution">
    <text evidence="9">The sequence shown here is derived from an EMBL/GenBank/DDBJ whole genome shotgun (WGS) entry which is preliminary data.</text>
</comment>
<keyword evidence="10" id="KW-1185">Reference proteome</keyword>
<name>A0ABP8KUN6_9BACT</name>
<comment type="similarity">
    <text evidence="2">Belongs to the MgtC/SapB family.</text>
</comment>
<protein>
    <recommendedName>
        <fullName evidence="8">MgtC/SapB/SrpB/YhiD N-terminal domain-containing protein</fullName>
    </recommendedName>
</protein>
<evidence type="ECO:0000313" key="10">
    <source>
        <dbReference type="Proteomes" id="UP001500936"/>
    </source>
</evidence>
<gene>
    <name evidence="9" type="ORF">GCM10023187_48630</name>
</gene>
<proteinExistence type="inferred from homology"/>
<dbReference type="InterPro" id="IPR049177">
    <property type="entry name" value="MgtC_SapB_SrpB_YhiD_N"/>
</dbReference>
<reference evidence="10" key="1">
    <citation type="journal article" date="2019" name="Int. J. Syst. Evol. Microbiol.">
        <title>The Global Catalogue of Microorganisms (GCM) 10K type strain sequencing project: providing services to taxonomists for standard genome sequencing and annotation.</title>
        <authorList>
            <consortium name="The Broad Institute Genomics Platform"/>
            <consortium name="The Broad Institute Genome Sequencing Center for Infectious Disease"/>
            <person name="Wu L."/>
            <person name="Ma J."/>
        </authorList>
    </citation>
    <scope>NUCLEOTIDE SEQUENCE [LARGE SCALE GENOMIC DNA]</scope>
    <source>
        <strain evidence="10">JCM 17925</strain>
    </source>
</reference>
<comment type="subcellular location">
    <subcellularLocation>
        <location evidence="1">Cell membrane</location>
        <topology evidence="1">Multi-pass membrane protein</topology>
    </subcellularLocation>
</comment>
<keyword evidence="5 7" id="KW-1133">Transmembrane helix</keyword>
<feature type="domain" description="MgtC/SapB/SrpB/YhiD N-terminal" evidence="8">
    <location>
        <begin position="11"/>
        <end position="129"/>
    </location>
</feature>
<sequence>MTFSEEDILKLLLSMFIGGIIGAEREYRSKSAGFRTTILICVGATLFTLASEKIGSSGDRIAANIVNGIGFLGAGIIYKGDNRVKGLTTAATIWAVSALGMCIGGGLYDIAVIGFVLILGALLLLSTLSHRIGRLNQTREYRVVTQYRNKTLNNYEKMFEECGLSPQRGMQRRTGNEISGQWRVDGPEKNHEKCIRRLLSDPEVKEFVF</sequence>
<dbReference type="EMBL" id="BAABHB010000014">
    <property type="protein sequence ID" value="GAA4416814.1"/>
    <property type="molecule type" value="Genomic_DNA"/>
</dbReference>
<feature type="transmembrane region" description="Helical" evidence="7">
    <location>
        <begin position="32"/>
        <end position="49"/>
    </location>
</feature>
<evidence type="ECO:0000256" key="1">
    <source>
        <dbReference type="ARBA" id="ARBA00004651"/>
    </source>
</evidence>
<dbReference type="PANTHER" id="PTHR33778">
    <property type="entry name" value="PROTEIN MGTC"/>
    <property type="match status" value="1"/>
</dbReference>
<dbReference type="RefSeq" id="WP_345270652.1">
    <property type="nucleotide sequence ID" value="NZ_BAABHB010000014.1"/>
</dbReference>
<evidence type="ECO:0000256" key="2">
    <source>
        <dbReference type="ARBA" id="ARBA00009298"/>
    </source>
</evidence>
<dbReference type="PANTHER" id="PTHR33778:SF1">
    <property type="entry name" value="MAGNESIUM TRANSPORTER YHID-RELATED"/>
    <property type="match status" value="1"/>
</dbReference>
<evidence type="ECO:0000256" key="7">
    <source>
        <dbReference type="SAM" id="Phobius"/>
    </source>
</evidence>
<evidence type="ECO:0000256" key="5">
    <source>
        <dbReference type="ARBA" id="ARBA00022989"/>
    </source>
</evidence>
<keyword evidence="6 7" id="KW-0472">Membrane</keyword>
<evidence type="ECO:0000256" key="3">
    <source>
        <dbReference type="ARBA" id="ARBA00022475"/>
    </source>
</evidence>
<evidence type="ECO:0000259" key="8">
    <source>
        <dbReference type="Pfam" id="PF02308"/>
    </source>
</evidence>